<accession>A0ABP9FY37</accession>
<feature type="domain" description="SGNH hydrolase-type esterase" evidence="1">
    <location>
        <begin position="17"/>
        <end position="189"/>
    </location>
</feature>
<dbReference type="InterPro" id="IPR053140">
    <property type="entry name" value="GDSL_Rv0518-like"/>
</dbReference>
<evidence type="ECO:0000313" key="3">
    <source>
        <dbReference type="Proteomes" id="UP001500368"/>
    </source>
</evidence>
<reference evidence="3" key="1">
    <citation type="journal article" date="2019" name="Int. J. Syst. Evol. Microbiol.">
        <title>The Global Catalogue of Microorganisms (GCM) 10K type strain sequencing project: providing services to taxonomists for standard genome sequencing and annotation.</title>
        <authorList>
            <consortium name="The Broad Institute Genomics Platform"/>
            <consortium name="The Broad Institute Genome Sequencing Center for Infectious Disease"/>
            <person name="Wu L."/>
            <person name="Ma J."/>
        </authorList>
    </citation>
    <scope>NUCLEOTIDE SEQUENCE [LARGE SCALE GENOMIC DNA]</scope>
    <source>
        <strain evidence="3">JCM 19129</strain>
    </source>
</reference>
<dbReference type="PANTHER" id="PTHR43784">
    <property type="entry name" value="GDSL-LIKE LIPASE/ACYLHYDROLASE, PUTATIVE (AFU_ORTHOLOGUE AFUA_2G00820)-RELATED"/>
    <property type="match status" value="1"/>
</dbReference>
<proteinExistence type="predicted"/>
<dbReference type="InterPro" id="IPR013830">
    <property type="entry name" value="SGNH_hydro"/>
</dbReference>
<keyword evidence="2" id="KW-0378">Hydrolase</keyword>
<dbReference type="Proteomes" id="UP001500368">
    <property type="component" value="Unassembled WGS sequence"/>
</dbReference>
<keyword evidence="3" id="KW-1185">Reference proteome</keyword>
<organism evidence="2 3">
    <name type="scientific">Nesterenkonia rhizosphaerae</name>
    <dbReference type="NCBI Taxonomy" id="1348272"/>
    <lineage>
        <taxon>Bacteria</taxon>
        <taxon>Bacillati</taxon>
        <taxon>Actinomycetota</taxon>
        <taxon>Actinomycetes</taxon>
        <taxon>Micrococcales</taxon>
        <taxon>Micrococcaceae</taxon>
        <taxon>Nesterenkonia</taxon>
    </lineage>
</organism>
<dbReference type="GO" id="GO:0016787">
    <property type="term" value="F:hydrolase activity"/>
    <property type="evidence" value="ECO:0007669"/>
    <property type="project" value="UniProtKB-KW"/>
</dbReference>
<gene>
    <name evidence="2" type="ORF">GCM10025790_16000</name>
</gene>
<dbReference type="Pfam" id="PF13472">
    <property type="entry name" value="Lipase_GDSL_2"/>
    <property type="match status" value="1"/>
</dbReference>
<dbReference type="CDD" id="cd01832">
    <property type="entry name" value="SGNH_hydrolase_like_1"/>
    <property type="match status" value="1"/>
</dbReference>
<evidence type="ECO:0000313" key="2">
    <source>
        <dbReference type="EMBL" id="GAA4920699.1"/>
    </source>
</evidence>
<dbReference type="EMBL" id="BAABLW010000007">
    <property type="protein sequence ID" value="GAA4920699.1"/>
    <property type="molecule type" value="Genomic_DNA"/>
</dbReference>
<dbReference type="PANTHER" id="PTHR43784:SF2">
    <property type="entry name" value="GDSL-LIKE LIPASE_ACYLHYDROLASE, PUTATIVE (AFU_ORTHOLOGUE AFUA_2G00820)-RELATED"/>
    <property type="match status" value="1"/>
</dbReference>
<comment type="caution">
    <text evidence="2">The sequence shown here is derived from an EMBL/GenBank/DDBJ whole genome shotgun (WGS) entry which is preliminary data.</text>
</comment>
<evidence type="ECO:0000259" key="1">
    <source>
        <dbReference type="Pfam" id="PF13472"/>
    </source>
</evidence>
<sequence length="263" mass="29449">MPAAGTAQGSFTKRYVALGDSFTEGVGDIDPSSPNDVRGWADRVAAQLISNDSSWGYANLAIRGKKLQQVLDEQLDAALALKPTLVTLYAGGNDILRPVVNIDGLMERYRAGVEKLAESGARVVLFTGFDSGKAPMFRLTRGRTAIYNEYVRKIAADLELDLVDFWHMRVFQDWRYWDVDRMHLGIAGHITMAKEVLKVLGEQDEIDEPELDEPPVVSLPEKIAAEVTWSKDYLYPWVKRRVTRVSSGDAMNPKYPALTSRIW</sequence>
<dbReference type="Gene3D" id="3.40.50.1110">
    <property type="entry name" value="SGNH hydrolase"/>
    <property type="match status" value="1"/>
</dbReference>
<dbReference type="RefSeq" id="WP_345477524.1">
    <property type="nucleotide sequence ID" value="NZ_BAABLW010000007.1"/>
</dbReference>
<protein>
    <submittedName>
        <fullName evidence="2">SGNH/GDSL hydrolase family protein</fullName>
    </submittedName>
</protein>
<name>A0ABP9FY37_9MICC</name>
<dbReference type="InterPro" id="IPR036514">
    <property type="entry name" value="SGNH_hydro_sf"/>
</dbReference>
<dbReference type="SUPFAM" id="SSF52266">
    <property type="entry name" value="SGNH hydrolase"/>
    <property type="match status" value="1"/>
</dbReference>